<comment type="caution">
    <text evidence="1">The sequence shown here is derived from an EMBL/GenBank/DDBJ whole genome shotgun (WGS) entry which is preliminary data.</text>
</comment>
<organism evidence="1 2">
    <name type="scientific">Agrobacterium vitis</name>
    <name type="common">Rhizobium vitis</name>
    <dbReference type="NCBI Taxonomy" id="373"/>
    <lineage>
        <taxon>Bacteria</taxon>
        <taxon>Pseudomonadati</taxon>
        <taxon>Pseudomonadota</taxon>
        <taxon>Alphaproteobacteria</taxon>
        <taxon>Hyphomicrobiales</taxon>
        <taxon>Rhizobiaceae</taxon>
        <taxon>Rhizobium/Agrobacterium group</taxon>
        <taxon>Agrobacterium</taxon>
    </lineage>
</organism>
<accession>A0A7J4X3J3</accession>
<dbReference type="RefSeq" id="WP_149916857.1">
    <property type="nucleotide sequence ID" value="NZ_QUSG01000008.1"/>
</dbReference>
<reference evidence="1 2" key="1">
    <citation type="submission" date="2018-08" db="EMBL/GenBank/DDBJ databases">
        <title>Genome sequencing of Agrobacterium vitis strain ICMP 10754.</title>
        <authorList>
            <person name="Visnovsky S.B."/>
            <person name="Pitman A.R."/>
        </authorList>
    </citation>
    <scope>NUCLEOTIDE SEQUENCE [LARGE SCALE GENOMIC DNA]</scope>
    <source>
        <strain evidence="1 2">ICMP 10754</strain>
    </source>
</reference>
<proteinExistence type="predicted"/>
<protein>
    <submittedName>
        <fullName evidence="1">Uncharacterized protein</fullName>
    </submittedName>
</protein>
<evidence type="ECO:0000313" key="2">
    <source>
        <dbReference type="Proteomes" id="UP000436911"/>
    </source>
</evidence>
<evidence type="ECO:0000313" key="1">
    <source>
        <dbReference type="EMBL" id="KAA3526120.1"/>
    </source>
</evidence>
<dbReference type="AlphaFoldDB" id="A0A7J4X3J3"/>
<dbReference type="Proteomes" id="UP000436911">
    <property type="component" value="Unassembled WGS sequence"/>
</dbReference>
<name>A0A7J4X3J3_AGRVI</name>
<dbReference type="EMBL" id="QUSG01000008">
    <property type="protein sequence ID" value="KAA3526120.1"/>
    <property type="molecule type" value="Genomic_DNA"/>
</dbReference>
<gene>
    <name evidence="1" type="ORF">DXT89_16480</name>
</gene>
<sequence length="127" mass="13676">MTGPFIAGREAQPLDLLEQGVAGNGWEGLEGLFNLDGPKDGLKPEDDLAEFMWGLSQTAHGRKMFEWMMDISIRQPLRITGATIEQSALMGATRQGINGFAEVILKAIAEGSQINSTRKQSQNGAGS</sequence>